<dbReference type="InterPro" id="IPR001810">
    <property type="entry name" value="F-box_dom"/>
</dbReference>
<dbReference type="PROSITE" id="PS50181">
    <property type="entry name" value="FBOX"/>
    <property type="match status" value="1"/>
</dbReference>
<keyword evidence="4" id="KW-1185">Reference proteome</keyword>
<dbReference type="AlphaFoldDB" id="A0AA88RU61"/>
<dbReference type="Pfam" id="PF12937">
    <property type="entry name" value="F-box-like"/>
    <property type="match status" value="1"/>
</dbReference>
<organism evidence="3 4">
    <name type="scientific">Escallonia rubra</name>
    <dbReference type="NCBI Taxonomy" id="112253"/>
    <lineage>
        <taxon>Eukaryota</taxon>
        <taxon>Viridiplantae</taxon>
        <taxon>Streptophyta</taxon>
        <taxon>Embryophyta</taxon>
        <taxon>Tracheophyta</taxon>
        <taxon>Spermatophyta</taxon>
        <taxon>Magnoliopsida</taxon>
        <taxon>eudicotyledons</taxon>
        <taxon>Gunneridae</taxon>
        <taxon>Pentapetalae</taxon>
        <taxon>asterids</taxon>
        <taxon>campanulids</taxon>
        <taxon>Escalloniales</taxon>
        <taxon>Escalloniaceae</taxon>
        <taxon>Escallonia</taxon>
    </lineage>
</organism>
<dbReference type="InterPro" id="IPR050796">
    <property type="entry name" value="SCF_F-box_component"/>
</dbReference>
<dbReference type="Proteomes" id="UP001187471">
    <property type="component" value="Unassembled WGS sequence"/>
</dbReference>
<dbReference type="SUPFAM" id="SSF50965">
    <property type="entry name" value="Galactose oxidase, central domain"/>
    <property type="match status" value="1"/>
</dbReference>
<dbReference type="SUPFAM" id="SSF81383">
    <property type="entry name" value="F-box domain"/>
    <property type="match status" value="1"/>
</dbReference>
<dbReference type="InterPro" id="IPR017451">
    <property type="entry name" value="F-box-assoc_interact_dom"/>
</dbReference>
<protein>
    <recommendedName>
        <fullName evidence="2">F-box domain-containing protein</fullName>
    </recommendedName>
</protein>
<name>A0AA88RU61_9ASTE</name>
<dbReference type="InterPro" id="IPR036047">
    <property type="entry name" value="F-box-like_dom_sf"/>
</dbReference>
<feature type="region of interest" description="Disordered" evidence="1">
    <location>
        <begin position="1"/>
        <end position="20"/>
    </location>
</feature>
<gene>
    <name evidence="3" type="ORF">RJ640_011919</name>
</gene>
<dbReference type="SMART" id="SM00256">
    <property type="entry name" value="FBOX"/>
    <property type="match status" value="1"/>
</dbReference>
<evidence type="ECO:0000259" key="2">
    <source>
        <dbReference type="PROSITE" id="PS50181"/>
    </source>
</evidence>
<dbReference type="NCBIfam" id="TIGR01640">
    <property type="entry name" value="F_box_assoc_1"/>
    <property type="match status" value="1"/>
</dbReference>
<reference evidence="3" key="1">
    <citation type="submission" date="2022-12" db="EMBL/GenBank/DDBJ databases">
        <title>Draft genome assemblies for two species of Escallonia (Escalloniales).</title>
        <authorList>
            <person name="Chanderbali A."/>
            <person name="Dervinis C."/>
            <person name="Anghel I."/>
            <person name="Soltis D."/>
            <person name="Soltis P."/>
            <person name="Zapata F."/>
        </authorList>
    </citation>
    <scope>NUCLEOTIDE SEQUENCE</scope>
    <source>
        <strain evidence="3">UCBG92.1500</strain>
        <tissue evidence="3">Leaf</tissue>
    </source>
</reference>
<sequence>MKRGKKEEEEEEDQPSGMDSLPHDIALNIISRLPVTSVIQFRFVCRAWHKLSHDPLLIDLQLSQAAKDNPFLIFQGEYDHPIRNELYLVELPNRHEEGRVLKVYPPFCDSTAELNVVGSCDGLLCIWDSYANAVYIYNPFTRNYRELPKSNQLPDQNVDFGFGFDPKTNLYKVVKMVHCRIVYNRDGCSYSQSEVQVLSLGSNTWRSVGEVPYCLERRSSEAPLVNGRLHWLTRNHPPRIREIVSFDLADEKFRDVPKPDCVKLKYRAYPLAVLGGCLAAIVRGSEIWVMKEYNVKESWVKVFNVGAYWPSLQHQGLEQSRGILIKLLCPLKNGELLLEYKGSNLASYDPKSRKFKQLNFPGMPNLFRTVVLAGSLNWIDIPLGR</sequence>
<comment type="caution">
    <text evidence="3">The sequence shown here is derived from an EMBL/GenBank/DDBJ whole genome shotgun (WGS) entry which is preliminary data.</text>
</comment>
<accession>A0AA88RU61</accession>
<proteinExistence type="predicted"/>
<dbReference type="InterPro" id="IPR013187">
    <property type="entry name" value="F-box-assoc_dom_typ3"/>
</dbReference>
<dbReference type="Gene3D" id="1.20.1280.50">
    <property type="match status" value="1"/>
</dbReference>
<dbReference type="PANTHER" id="PTHR31672:SF13">
    <property type="entry name" value="F-BOX PROTEIN CPR30-LIKE"/>
    <property type="match status" value="1"/>
</dbReference>
<dbReference type="PANTHER" id="PTHR31672">
    <property type="entry name" value="BNACNNG10540D PROTEIN"/>
    <property type="match status" value="1"/>
</dbReference>
<evidence type="ECO:0000313" key="3">
    <source>
        <dbReference type="EMBL" id="KAK2985691.1"/>
    </source>
</evidence>
<dbReference type="InterPro" id="IPR011043">
    <property type="entry name" value="Gal_Oxase/kelch_b-propeller"/>
</dbReference>
<evidence type="ECO:0000256" key="1">
    <source>
        <dbReference type="SAM" id="MobiDB-lite"/>
    </source>
</evidence>
<dbReference type="EMBL" id="JAVXUO010001132">
    <property type="protein sequence ID" value="KAK2985691.1"/>
    <property type="molecule type" value="Genomic_DNA"/>
</dbReference>
<evidence type="ECO:0000313" key="4">
    <source>
        <dbReference type="Proteomes" id="UP001187471"/>
    </source>
</evidence>
<dbReference type="Pfam" id="PF08268">
    <property type="entry name" value="FBA_3"/>
    <property type="match status" value="1"/>
</dbReference>
<feature type="domain" description="F-box" evidence="2">
    <location>
        <begin position="15"/>
        <end position="65"/>
    </location>
</feature>